<keyword evidence="4" id="KW-1185">Reference proteome</keyword>
<organism evidence="3 4">
    <name type="scientific">Conoideocrella luteorostrata</name>
    <dbReference type="NCBI Taxonomy" id="1105319"/>
    <lineage>
        <taxon>Eukaryota</taxon>
        <taxon>Fungi</taxon>
        <taxon>Dikarya</taxon>
        <taxon>Ascomycota</taxon>
        <taxon>Pezizomycotina</taxon>
        <taxon>Sordariomycetes</taxon>
        <taxon>Hypocreomycetidae</taxon>
        <taxon>Hypocreales</taxon>
        <taxon>Clavicipitaceae</taxon>
        <taxon>Conoideocrella</taxon>
    </lineage>
</organism>
<gene>
    <name evidence="3" type="ORF">QQS21_008979</name>
</gene>
<dbReference type="AlphaFoldDB" id="A0AAJ0FQQ4"/>
<protein>
    <recommendedName>
        <fullName evidence="2">2EXR domain-containing protein</fullName>
    </recommendedName>
</protein>
<accession>A0AAJ0FQQ4</accession>
<feature type="domain" description="2EXR" evidence="2">
    <location>
        <begin position="5"/>
        <end position="146"/>
    </location>
</feature>
<reference evidence="3" key="1">
    <citation type="submission" date="2023-06" db="EMBL/GenBank/DDBJ databases">
        <title>Conoideocrella luteorostrata (Hypocreales: Clavicipitaceae), a potential biocontrol fungus for elongate hemlock scale in United States Christmas tree production areas.</title>
        <authorList>
            <person name="Barrett H."/>
            <person name="Lovett B."/>
            <person name="Macias A.M."/>
            <person name="Stajich J.E."/>
            <person name="Kasson M.T."/>
        </authorList>
    </citation>
    <scope>NUCLEOTIDE SEQUENCE</scope>
    <source>
        <strain evidence="3">ARSEF 14590</strain>
    </source>
</reference>
<evidence type="ECO:0000313" key="3">
    <source>
        <dbReference type="EMBL" id="KAK2593336.1"/>
    </source>
</evidence>
<name>A0AAJ0FQQ4_9HYPO</name>
<dbReference type="Proteomes" id="UP001251528">
    <property type="component" value="Unassembled WGS sequence"/>
</dbReference>
<evidence type="ECO:0000256" key="1">
    <source>
        <dbReference type="SAM" id="MobiDB-lite"/>
    </source>
</evidence>
<evidence type="ECO:0000313" key="4">
    <source>
        <dbReference type="Proteomes" id="UP001251528"/>
    </source>
</evidence>
<evidence type="ECO:0000259" key="2">
    <source>
        <dbReference type="Pfam" id="PF20150"/>
    </source>
</evidence>
<proteinExistence type="predicted"/>
<dbReference type="Pfam" id="PF20150">
    <property type="entry name" value="2EXR"/>
    <property type="match status" value="1"/>
</dbReference>
<comment type="caution">
    <text evidence="3">The sequence shown here is derived from an EMBL/GenBank/DDBJ whole genome shotgun (WGS) entry which is preliminary data.</text>
</comment>
<dbReference type="EMBL" id="JASWJB010000217">
    <property type="protein sequence ID" value="KAK2593336.1"/>
    <property type="molecule type" value="Genomic_DNA"/>
</dbReference>
<feature type="region of interest" description="Disordered" evidence="1">
    <location>
        <begin position="45"/>
        <end position="66"/>
    </location>
</feature>
<sequence>MASTFHFFSRLPAELRVLVWELALRPCTPYMGGLNYVSVQWKDDEDDADTKPSTVTGKNDVDTKPLTFPHNWRDGSKLDQRKRAQYLCNRAQDGVASNPDYRSACLWDSGLLTACKESRDVIMRRYRKYEQSTQICPWNPNKHIFNLYQKPTIEPVSDRDEDWFILFQHNKDLTCLTFWNWEALGNSLEHRFGWTWQYDCAFISTDLMLACEFDTSWILDWPRKEKVFFEASTRGLLARVLRDRADKPGECSIWLIDRKAAPQKISGSRETPRRTFYDMDQHYVEAKHVSAEVSEFLDKLENALSYWESVYGRDIDDGFSTDSDEWHEVGECVKVLVRVRDSRPTTETR</sequence>
<dbReference type="InterPro" id="IPR045518">
    <property type="entry name" value="2EXR"/>
</dbReference>